<dbReference type="NCBIfam" id="TIGR00749">
    <property type="entry name" value="glk"/>
    <property type="match status" value="1"/>
</dbReference>
<dbReference type="OrthoDB" id="9800595at2"/>
<dbReference type="PANTHER" id="PTHR47690:SF1">
    <property type="entry name" value="GLUCOKINASE"/>
    <property type="match status" value="1"/>
</dbReference>
<accession>A0A4R1EVY8</accession>
<protein>
    <recommendedName>
        <fullName evidence="3">Glucokinase</fullName>
        <ecNumber evidence="3">2.7.1.2</ecNumber>
    </recommendedName>
    <alternativeName>
        <fullName evidence="3">Glucose kinase</fullName>
    </alternativeName>
</protein>
<gene>
    <name evidence="3" type="primary">glk</name>
    <name evidence="5" type="ORF">EV695_2883</name>
</gene>
<dbReference type="AlphaFoldDB" id="A0A4R1EVY8"/>
<keyword evidence="3" id="KW-0324">Glycolysis</keyword>
<dbReference type="SUPFAM" id="SSF53067">
    <property type="entry name" value="Actin-like ATPase domain"/>
    <property type="match status" value="1"/>
</dbReference>
<keyword evidence="6" id="KW-1185">Reference proteome</keyword>
<dbReference type="PANTHER" id="PTHR47690">
    <property type="entry name" value="GLUCOKINASE"/>
    <property type="match status" value="1"/>
</dbReference>
<dbReference type="Gene3D" id="3.30.420.40">
    <property type="match status" value="1"/>
</dbReference>
<keyword evidence="3" id="KW-0067">ATP-binding</keyword>
<comment type="similarity">
    <text evidence="3 4">Belongs to the bacterial glucokinase family.</text>
</comment>
<name>A0A4R1EVY8_9GAMM</name>
<dbReference type="CDD" id="cd24008">
    <property type="entry name" value="ASKHA_NBD_GLK"/>
    <property type="match status" value="1"/>
</dbReference>
<evidence type="ECO:0000256" key="1">
    <source>
        <dbReference type="ARBA" id="ARBA00022679"/>
    </source>
</evidence>
<feature type="binding site" evidence="3">
    <location>
        <begin position="17"/>
        <end position="22"/>
    </location>
    <ligand>
        <name>ATP</name>
        <dbReference type="ChEBI" id="CHEBI:30616"/>
    </ligand>
</feature>
<dbReference type="Proteomes" id="UP000294887">
    <property type="component" value="Unassembled WGS sequence"/>
</dbReference>
<reference evidence="5 6" key="1">
    <citation type="submission" date="2019-03" db="EMBL/GenBank/DDBJ databases">
        <title>Genomic Encyclopedia of Type Strains, Phase IV (KMG-IV): sequencing the most valuable type-strain genomes for metagenomic binning, comparative biology and taxonomic classification.</title>
        <authorList>
            <person name="Goeker M."/>
        </authorList>
    </citation>
    <scope>NUCLEOTIDE SEQUENCE [LARGE SCALE GENOMIC DNA]</scope>
    <source>
        <strain evidence="5 6">DSM 24830</strain>
    </source>
</reference>
<evidence type="ECO:0000313" key="5">
    <source>
        <dbReference type="EMBL" id="TCJ84920.1"/>
    </source>
</evidence>
<evidence type="ECO:0000256" key="4">
    <source>
        <dbReference type="RuleBase" id="RU004046"/>
    </source>
</evidence>
<comment type="caution">
    <text evidence="5">The sequence shown here is derived from an EMBL/GenBank/DDBJ whole genome shotgun (WGS) entry which is preliminary data.</text>
</comment>
<dbReference type="GO" id="GO:0005536">
    <property type="term" value="F:D-glucose binding"/>
    <property type="evidence" value="ECO:0007669"/>
    <property type="project" value="InterPro"/>
</dbReference>
<dbReference type="GO" id="GO:0006096">
    <property type="term" value="P:glycolytic process"/>
    <property type="evidence" value="ECO:0007669"/>
    <property type="project" value="UniProtKB-UniRule"/>
</dbReference>
<dbReference type="EMBL" id="SMFQ01000004">
    <property type="protein sequence ID" value="TCJ84920.1"/>
    <property type="molecule type" value="Genomic_DNA"/>
</dbReference>
<comment type="catalytic activity">
    <reaction evidence="3">
        <text>D-glucose + ATP = D-glucose 6-phosphate + ADP + H(+)</text>
        <dbReference type="Rhea" id="RHEA:17825"/>
        <dbReference type="ChEBI" id="CHEBI:4167"/>
        <dbReference type="ChEBI" id="CHEBI:15378"/>
        <dbReference type="ChEBI" id="CHEBI:30616"/>
        <dbReference type="ChEBI" id="CHEBI:61548"/>
        <dbReference type="ChEBI" id="CHEBI:456216"/>
        <dbReference type="EC" id="2.7.1.2"/>
    </reaction>
</comment>
<organism evidence="5 6">
    <name type="scientific">Cocleimonas flava</name>
    <dbReference type="NCBI Taxonomy" id="634765"/>
    <lineage>
        <taxon>Bacteria</taxon>
        <taxon>Pseudomonadati</taxon>
        <taxon>Pseudomonadota</taxon>
        <taxon>Gammaproteobacteria</taxon>
        <taxon>Thiotrichales</taxon>
        <taxon>Thiotrichaceae</taxon>
        <taxon>Cocleimonas</taxon>
    </lineage>
</organism>
<dbReference type="InterPro" id="IPR003836">
    <property type="entry name" value="Glucokinase"/>
</dbReference>
<dbReference type="HAMAP" id="MF_00524">
    <property type="entry name" value="Glucokinase"/>
    <property type="match status" value="1"/>
</dbReference>
<dbReference type="Pfam" id="PF02685">
    <property type="entry name" value="Glucokinase"/>
    <property type="match status" value="1"/>
</dbReference>
<comment type="subcellular location">
    <subcellularLocation>
        <location evidence="3">Cytoplasm</location>
    </subcellularLocation>
</comment>
<dbReference type="Gene3D" id="3.40.367.20">
    <property type="match status" value="1"/>
</dbReference>
<evidence type="ECO:0000313" key="6">
    <source>
        <dbReference type="Proteomes" id="UP000294887"/>
    </source>
</evidence>
<dbReference type="InterPro" id="IPR050201">
    <property type="entry name" value="Bacterial_glucokinase"/>
</dbReference>
<dbReference type="InterPro" id="IPR043129">
    <property type="entry name" value="ATPase_NBD"/>
</dbReference>
<dbReference type="NCBIfam" id="NF001416">
    <property type="entry name" value="PRK00292.1-3"/>
    <property type="match status" value="1"/>
</dbReference>
<proteinExistence type="inferred from homology"/>
<dbReference type="GO" id="GO:0005524">
    <property type="term" value="F:ATP binding"/>
    <property type="evidence" value="ECO:0007669"/>
    <property type="project" value="UniProtKB-UniRule"/>
</dbReference>
<keyword evidence="3" id="KW-0547">Nucleotide-binding</keyword>
<dbReference type="RefSeq" id="WP_131906645.1">
    <property type="nucleotide sequence ID" value="NZ_BAAAFU010000006.1"/>
</dbReference>
<evidence type="ECO:0000256" key="3">
    <source>
        <dbReference type="HAMAP-Rule" id="MF_00524"/>
    </source>
</evidence>
<sequence>MNAKAKSKLPANKRVIADIGGTNARFALLTSNKFIQNEKVLAVGDYPDFASAYKDYLQQVNNPQVLEAAIAIANPIDGDRIKMTNHDWDFSIEQTRQHLSLDSLVFKNDFEALALSIPHLAREDCHQIGSGEIKQDAPIGILGPGTGLGVAGLIFSGEEWLPLAGEGGHVSLSPTTQRESQILETCWKEFQHVSAERLISGSGLQRLYLAICELDQVDPKPDLTPKDISQYALDQTDKQCEETLKVFCGLLGVVAGNLALTLGAKGGIYIGGGIIPKLGSYFDNSLFRERFESKGRFKDYLKEIPVFVIKSEHPALVGISQVFD</sequence>
<evidence type="ECO:0000256" key="2">
    <source>
        <dbReference type="ARBA" id="ARBA00022777"/>
    </source>
</evidence>
<keyword evidence="3" id="KW-0963">Cytoplasm</keyword>
<keyword evidence="1 3" id="KW-0808">Transferase</keyword>
<dbReference type="GO" id="GO:0005829">
    <property type="term" value="C:cytosol"/>
    <property type="evidence" value="ECO:0007669"/>
    <property type="project" value="TreeGrafter"/>
</dbReference>
<dbReference type="EC" id="2.7.1.2" evidence="3"/>
<dbReference type="GO" id="GO:0004340">
    <property type="term" value="F:glucokinase activity"/>
    <property type="evidence" value="ECO:0007669"/>
    <property type="project" value="UniProtKB-UniRule"/>
</dbReference>
<keyword evidence="2 3" id="KW-0418">Kinase</keyword>